<protein>
    <submittedName>
        <fullName evidence="2">Uncharacterized protein</fullName>
    </submittedName>
</protein>
<comment type="caution">
    <text evidence="2">The sequence shown here is derived from an EMBL/GenBank/DDBJ whole genome shotgun (WGS) entry which is preliminary data.</text>
</comment>
<name>A0AAN9HRH8_CROPI</name>
<feature type="compositionally biased region" description="Polar residues" evidence="1">
    <location>
        <begin position="56"/>
        <end position="69"/>
    </location>
</feature>
<evidence type="ECO:0000313" key="3">
    <source>
        <dbReference type="Proteomes" id="UP001372338"/>
    </source>
</evidence>
<proteinExistence type="predicted"/>
<dbReference type="EMBL" id="JAYWIO010000008">
    <property type="protein sequence ID" value="KAK7246539.1"/>
    <property type="molecule type" value="Genomic_DNA"/>
</dbReference>
<evidence type="ECO:0000313" key="2">
    <source>
        <dbReference type="EMBL" id="KAK7246539.1"/>
    </source>
</evidence>
<reference evidence="2 3" key="1">
    <citation type="submission" date="2024-01" db="EMBL/GenBank/DDBJ databases">
        <title>The genomes of 5 underutilized Papilionoideae crops provide insights into root nodulation and disease resistanc.</title>
        <authorList>
            <person name="Yuan L."/>
        </authorList>
    </citation>
    <scope>NUCLEOTIDE SEQUENCE [LARGE SCALE GENOMIC DNA]</scope>
    <source>
        <strain evidence="2">ZHUSHIDOU_FW_LH</strain>
        <tissue evidence="2">Leaf</tissue>
    </source>
</reference>
<gene>
    <name evidence="2" type="ORF">RIF29_41408</name>
</gene>
<feature type="region of interest" description="Disordered" evidence="1">
    <location>
        <begin position="49"/>
        <end position="73"/>
    </location>
</feature>
<keyword evidence="3" id="KW-1185">Reference proteome</keyword>
<dbReference type="AlphaFoldDB" id="A0AAN9HRH8"/>
<dbReference type="Proteomes" id="UP001372338">
    <property type="component" value="Unassembled WGS sequence"/>
</dbReference>
<evidence type="ECO:0000256" key="1">
    <source>
        <dbReference type="SAM" id="MobiDB-lite"/>
    </source>
</evidence>
<organism evidence="2 3">
    <name type="scientific">Crotalaria pallida</name>
    <name type="common">Smooth rattlebox</name>
    <name type="synonym">Crotalaria striata</name>
    <dbReference type="NCBI Taxonomy" id="3830"/>
    <lineage>
        <taxon>Eukaryota</taxon>
        <taxon>Viridiplantae</taxon>
        <taxon>Streptophyta</taxon>
        <taxon>Embryophyta</taxon>
        <taxon>Tracheophyta</taxon>
        <taxon>Spermatophyta</taxon>
        <taxon>Magnoliopsida</taxon>
        <taxon>eudicotyledons</taxon>
        <taxon>Gunneridae</taxon>
        <taxon>Pentapetalae</taxon>
        <taxon>rosids</taxon>
        <taxon>fabids</taxon>
        <taxon>Fabales</taxon>
        <taxon>Fabaceae</taxon>
        <taxon>Papilionoideae</taxon>
        <taxon>50 kb inversion clade</taxon>
        <taxon>genistoids sensu lato</taxon>
        <taxon>core genistoids</taxon>
        <taxon>Crotalarieae</taxon>
        <taxon>Crotalaria</taxon>
    </lineage>
</organism>
<accession>A0AAN9HRH8</accession>
<sequence length="157" mass="17598">MSFMPSPVSSICQTPSFSPKPFNPSLCISFPTQPPCVVSAVESLITVTSDRRHPRNTASDAPTQSSRLQRYSDPASPTVIGISFRHEHDFRSFNALVKFSIGYHLLSTTQLITLGKFARFGLDFWDIVTSEGLFWLLKDDDSVGKKSHCWLFNPLTR</sequence>